<name>A0ACC0PDX3_RHOML</name>
<proteinExistence type="predicted"/>
<evidence type="ECO:0000313" key="2">
    <source>
        <dbReference type="Proteomes" id="UP001062846"/>
    </source>
</evidence>
<comment type="caution">
    <text evidence="1">The sequence shown here is derived from an EMBL/GenBank/DDBJ whole genome shotgun (WGS) entry which is preliminary data.</text>
</comment>
<gene>
    <name evidence="1" type="ORF">RHMOL_Rhmol03G0104800</name>
</gene>
<evidence type="ECO:0000313" key="1">
    <source>
        <dbReference type="EMBL" id="KAI8563346.1"/>
    </source>
</evidence>
<accession>A0ACC0PDX3</accession>
<sequence length="75" mass="8616">MKKKKKWSSVIAPWDHAKQRTGLPRRTNEGGSQKLFCSFDLRCFHSGPTGYNWLAQVMKTISKQVLYIGMSIVEN</sequence>
<dbReference type="Proteomes" id="UP001062846">
    <property type="component" value="Chromosome 3"/>
</dbReference>
<reference evidence="1" key="1">
    <citation type="submission" date="2022-02" db="EMBL/GenBank/DDBJ databases">
        <title>Plant Genome Project.</title>
        <authorList>
            <person name="Zhang R.-G."/>
        </authorList>
    </citation>
    <scope>NUCLEOTIDE SEQUENCE</scope>
    <source>
        <strain evidence="1">AT1</strain>
    </source>
</reference>
<keyword evidence="2" id="KW-1185">Reference proteome</keyword>
<dbReference type="EMBL" id="CM046390">
    <property type="protein sequence ID" value="KAI8563346.1"/>
    <property type="molecule type" value="Genomic_DNA"/>
</dbReference>
<organism evidence="1 2">
    <name type="scientific">Rhododendron molle</name>
    <name type="common">Chinese azalea</name>
    <name type="synonym">Azalea mollis</name>
    <dbReference type="NCBI Taxonomy" id="49168"/>
    <lineage>
        <taxon>Eukaryota</taxon>
        <taxon>Viridiplantae</taxon>
        <taxon>Streptophyta</taxon>
        <taxon>Embryophyta</taxon>
        <taxon>Tracheophyta</taxon>
        <taxon>Spermatophyta</taxon>
        <taxon>Magnoliopsida</taxon>
        <taxon>eudicotyledons</taxon>
        <taxon>Gunneridae</taxon>
        <taxon>Pentapetalae</taxon>
        <taxon>asterids</taxon>
        <taxon>Ericales</taxon>
        <taxon>Ericaceae</taxon>
        <taxon>Ericoideae</taxon>
        <taxon>Rhodoreae</taxon>
        <taxon>Rhododendron</taxon>
    </lineage>
</organism>
<protein>
    <submittedName>
        <fullName evidence="1">Uncharacterized protein</fullName>
    </submittedName>
</protein>